<sequence length="138" mass="15623">MRATRLFTALTRHTLEQTTRTCFAVDRNRFKFNMSNVASLIDGKIKSKKVMVFSKTYCPFCTKAKKVFDQLLKDGTLSTEDYEVMEIENDPNCEAMQSELEKLTGGRSVPRVFINQKFIGGGDEVVSAHKSGKLVKML</sequence>
<evidence type="ECO:0000259" key="6">
    <source>
        <dbReference type="Pfam" id="PF00462"/>
    </source>
</evidence>
<evidence type="ECO:0000256" key="1">
    <source>
        <dbReference type="ARBA" id="ARBA00002549"/>
    </source>
</evidence>
<gene>
    <name evidence="7" type="ORF">V1264_001612</name>
</gene>
<dbReference type="SUPFAM" id="SSF52833">
    <property type="entry name" value="Thioredoxin-like"/>
    <property type="match status" value="1"/>
</dbReference>
<proteinExistence type="predicted"/>
<protein>
    <recommendedName>
        <fullName evidence="6">Glutaredoxin domain-containing protein</fullName>
    </recommendedName>
</protein>
<dbReference type="Gene3D" id="3.40.30.10">
    <property type="entry name" value="Glutaredoxin"/>
    <property type="match status" value="1"/>
</dbReference>
<dbReference type="Proteomes" id="UP001374579">
    <property type="component" value="Unassembled WGS sequence"/>
</dbReference>
<dbReference type="CDD" id="cd03419">
    <property type="entry name" value="GRX_GRXh_1_2_like"/>
    <property type="match status" value="1"/>
</dbReference>
<comment type="caution">
    <text evidence="7">The sequence shown here is derived from an EMBL/GenBank/DDBJ whole genome shotgun (WGS) entry which is preliminary data.</text>
</comment>
<keyword evidence="4" id="KW-1015">Disulfide bond</keyword>
<keyword evidence="5" id="KW-0676">Redox-active center</keyword>
<evidence type="ECO:0000256" key="3">
    <source>
        <dbReference type="ARBA" id="ARBA00022982"/>
    </source>
</evidence>
<keyword evidence="3" id="KW-0249">Electron transport</keyword>
<dbReference type="Pfam" id="PF00462">
    <property type="entry name" value="Glutaredoxin"/>
    <property type="match status" value="1"/>
</dbReference>
<name>A0AAN9GPY1_9CAEN</name>
<keyword evidence="8" id="KW-1185">Reference proteome</keyword>
<evidence type="ECO:0000256" key="4">
    <source>
        <dbReference type="ARBA" id="ARBA00023157"/>
    </source>
</evidence>
<dbReference type="GO" id="GO:0015038">
    <property type="term" value="F:glutathione disulfide oxidoreductase activity"/>
    <property type="evidence" value="ECO:0007669"/>
    <property type="project" value="TreeGrafter"/>
</dbReference>
<dbReference type="GO" id="GO:0034599">
    <property type="term" value="P:cellular response to oxidative stress"/>
    <property type="evidence" value="ECO:0007669"/>
    <property type="project" value="TreeGrafter"/>
</dbReference>
<organism evidence="7 8">
    <name type="scientific">Littorina saxatilis</name>
    <dbReference type="NCBI Taxonomy" id="31220"/>
    <lineage>
        <taxon>Eukaryota</taxon>
        <taxon>Metazoa</taxon>
        <taxon>Spiralia</taxon>
        <taxon>Lophotrochozoa</taxon>
        <taxon>Mollusca</taxon>
        <taxon>Gastropoda</taxon>
        <taxon>Caenogastropoda</taxon>
        <taxon>Littorinimorpha</taxon>
        <taxon>Littorinoidea</taxon>
        <taxon>Littorinidae</taxon>
        <taxon>Littorina</taxon>
    </lineage>
</organism>
<dbReference type="PRINTS" id="PR00160">
    <property type="entry name" value="GLUTAREDOXIN"/>
</dbReference>
<dbReference type="EMBL" id="JBAMIC010000001">
    <property type="protein sequence ID" value="KAK7115801.1"/>
    <property type="molecule type" value="Genomic_DNA"/>
</dbReference>
<reference evidence="7 8" key="1">
    <citation type="submission" date="2024-02" db="EMBL/GenBank/DDBJ databases">
        <title>Chromosome-scale genome assembly of the rough periwinkle Littorina saxatilis.</title>
        <authorList>
            <person name="De Jode A."/>
            <person name="Faria R."/>
            <person name="Formenti G."/>
            <person name="Sims Y."/>
            <person name="Smith T.P."/>
            <person name="Tracey A."/>
            <person name="Wood J.M.D."/>
            <person name="Zagrodzka Z.B."/>
            <person name="Johannesson K."/>
            <person name="Butlin R.K."/>
            <person name="Leder E.H."/>
        </authorList>
    </citation>
    <scope>NUCLEOTIDE SEQUENCE [LARGE SCALE GENOMIC DNA]</scope>
    <source>
        <strain evidence="7">Snail1</strain>
        <tissue evidence="7">Muscle</tissue>
    </source>
</reference>
<dbReference type="InterPro" id="IPR002109">
    <property type="entry name" value="Glutaredoxin"/>
</dbReference>
<evidence type="ECO:0000256" key="2">
    <source>
        <dbReference type="ARBA" id="ARBA00022448"/>
    </source>
</evidence>
<dbReference type="InterPro" id="IPR011899">
    <property type="entry name" value="Glutaredoxin_euk/vir"/>
</dbReference>
<evidence type="ECO:0000313" key="7">
    <source>
        <dbReference type="EMBL" id="KAK7115801.1"/>
    </source>
</evidence>
<dbReference type="PANTHER" id="PTHR45694">
    <property type="entry name" value="GLUTAREDOXIN 2"/>
    <property type="match status" value="1"/>
</dbReference>
<evidence type="ECO:0000313" key="8">
    <source>
        <dbReference type="Proteomes" id="UP001374579"/>
    </source>
</evidence>
<dbReference type="PANTHER" id="PTHR45694:SF18">
    <property type="entry name" value="GLUTAREDOXIN-1-RELATED"/>
    <property type="match status" value="1"/>
</dbReference>
<dbReference type="PROSITE" id="PS00195">
    <property type="entry name" value="GLUTAREDOXIN_1"/>
    <property type="match status" value="1"/>
</dbReference>
<accession>A0AAN9GPY1</accession>
<dbReference type="InterPro" id="IPR036249">
    <property type="entry name" value="Thioredoxin-like_sf"/>
</dbReference>
<dbReference type="InterPro" id="IPR014025">
    <property type="entry name" value="Glutaredoxin_subgr"/>
</dbReference>
<feature type="domain" description="Glutaredoxin" evidence="6">
    <location>
        <begin position="50"/>
        <end position="119"/>
    </location>
</feature>
<comment type="function">
    <text evidence="1">Has a glutathione-disulfide oxidoreductase activity in the presence of NADPH and glutathione reductase. Reduces low molecular weight disulfides and proteins.</text>
</comment>
<dbReference type="GO" id="GO:0005737">
    <property type="term" value="C:cytoplasm"/>
    <property type="evidence" value="ECO:0007669"/>
    <property type="project" value="TreeGrafter"/>
</dbReference>
<evidence type="ECO:0000256" key="5">
    <source>
        <dbReference type="ARBA" id="ARBA00023284"/>
    </source>
</evidence>
<dbReference type="NCBIfam" id="TIGR02180">
    <property type="entry name" value="GRX_euk"/>
    <property type="match status" value="1"/>
</dbReference>
<dbReference type="PROSITE" id="PS51354">
    <property type="entry name" value="GLUTAREDOXIN_2"/>
    <property type="match status" value="1"/>
</dbReference>
<keyword evidence="2" id="KW-0813">Transport</keyword>
<dbReference type="AlphaFoldDB" id="A0AAN9GPY1"/>
<dbReference type="InterPro" id="IPR011767">
    <property type="entry name" value="GLR_AS"/>
</dbReference>